<dbReference type="InterPro" id="IPR005790">
    <property type="entry name" value="DNA_polIII_delta"/>
</dbReference>
<dbReference type="EMBL" id="CP059733">
    <property type="protein sequence ID" value="WDE03852.1"/>
    <property type="molecule type" value="Genomic_DNA"/>
</dbReference>
<dbReference type="Pfam" id="PF06144">
    <property type="entry name" value="DNA_pol3_delta"/>
    <property type="match status" value="1"/>
</dbReference>
<dbReference type="InterPro" id="IPR008921">
    <property type="entry name" value="DNA_pol3_clamp-load_cplx_C"/>
</dbReference>
<name>A0AAF0C5Z9_9GAMM</name>
<feature type="domain" description="DNA polymerase III delta N-terminal" evidence="10">
    <location>
        <begin position="21"/>
        <end position="136"/>
    </location>
</feature>
<dbReference type="SUPFAM" id="SSF52540">
    <property type="entry name" value="P-loop containing nucleoside triphosphate hydrolases"/>
    <property type="match status" value="1"/>
</dbReference>
<proteinExistence type="inferred from homology"/>
<keyword evidence="5" id="KW-0235">DNA replication</keyword>
<reference evidence="12 13" key="2">
    <citation type="journal article" date="2022" name="Mar. Drugs">
        <title>Bioassay-Guided Fractionation Leads to the Detection of Cholic Acid Generated by the Rare Thalassomonas sp.</title>
        <authorList>
            <person name="Pheiffer F."/>
            <person name="Schneider Y.K."/>
            <person name="Hansen E.H."/>
            <person name="Andersen J.H."/>
            <person name="Isaksson J."/>
            <person name="Busche T."/>
            <person name="R C."/>
            <person name="Kalinowski J."/>
            <person name="Zyl L.V."/>
            <person name="Trindade M."/>
        </authorList>
    </citation>
    <scope>NUCLEOTIDE SEQUENCE [LARGE SCALE GENOMIC DNA]</scope>
    <source>
        <strain evidence="12 13">XOM25</strain>
    </source>
</reference>
<comment type="similarity">
    <text evidence="7">Belongs to the DNA polymerase HolA subunit family.</text>
</comment>
<dbReference type="GO" id="GO:0003677">
    <property type="term" value="F:DNA binding"/>
    <property type="evidence" value="ECO:0007669"/>
    <property type="project" value="InterPro"/>
</dbReference>
<dbReference type="NCBIfam" id="TIGR01128">
    <property type="entry name" value="holA"/>
    <property type="match status" value="1"/>
</dbReference>
<dbReference type="CDD" id="cd18138">
    <property type="entry name" value="HLD_clamp_pol_III_delta"/>
    <property type="match status" value="1"/>
</dbReference>
<keyword evidence="4 12" id="KW-0548">Nucleotidyltransferase</keyword>
<evidence type="ECO:0000256" key="8">
    <source>
        <dbReference type="ARBA" id="ARBA00049244"/>
    </source>
</evidence>
<evidence type="ECO:0000313" key="12">
    <source>
        <dbReference type="EMBL" id="WDE03852.1"/>
    </source>
</evidence>
<protein>
    <recommendedName>
        <fullName evidence="2 9">DNA polymerase III subunit delta</fullName>
        <ecNumber evidence="1 9">2.7.7.7</ecNumber>
    </recommendedName>
</protein>
<dbReference type="InterPro" id="IPR032780">
    <property type="entry name" value="DNA_pol3_delt_C"/>
</dbReference>
<evidence type="ECO:0000256" key="5">
    <source>
        <dbReference type="ARBA" id="ARBA00022705"/>
    </source>
</evidence>
<dbReference type="Proteomes" id="UP000032352">
    <property type="component" value="Chromosome"/>
</dbReference>
<evidence type="ECO:0000256" key="2">
    <source>
        <dbReference type="ARBA" id="ARBA00017703"/>
    </source>
</evidence>
<dbReference type="PANTHER" id="PTHR34388">
    <property type="entry name" value="DNA POLYMERASE III SUBUNIT DELTA"/>
    <property type="match status" value="1"/>
</dbReference>
<dbReference type="Pfam" id="PF14840">
    <property type="entry name" value="DNA_pol3_delt_C"/>
    <property type="match status" value="1"/>
</dbReference>
<evidence type="ECO:0000256" key="3">
    <source>
        <dbReference type="ARBA" id="ARBA00022679"/>
    </source>
</evidence>
<dbReference type="GO" id="GO:0003887">
    <property type="term" value="F:DNA-directed DNA polymerase activity"/>
    <property type="evidence" value="ECO:0007669"/>
    <property type="project" value="UniProtKB-UniRule"/>
</dbReference>
<dbReference type="RefSeq" id="WP_044839686.1">
    <property type="nucleotide sequence ID" value="NZ_CP059733.1"/>
</dbReference>
<dbReference type="AlphaFoldDB" id="A0AAF0C5Z9"/>
<dbReference type="InterPro" id="IPR027417">
    <property type="entry name" value="P-loop_NTPase"/>
</dbReference>
<dbReference type="GO" id="GO:0009360">
    <property type="term" value="C:DNA polymerase III complex"/>
    <property type="evidence" value="ECO:0007669"/>
    <property type="project" value="UniProtKB-UniRule"/>
</dbReference>
<evidence type="ECO:0000256" key="7">
    <source>
        <dbReference type="ARBA" id="ARBA00034754"/>
    </source>
</evidence>
<accession>A0AAF0C5Z9</accession>
<evidence type="ECO:0000256" key="1">
    <source>
        <dbReference type="ARBA" id="ARBA00012417"/>
    </source>
</evidence>
<keyword evidence="13" id="KW-1185">Reference proteome</keyword>
<evidence type="ECO:0000313" key="13">
    <source>
        <dbReference type="Proteomes" id="UP000032352"/>
    </source>
</evidence>
<gene>
    <name evidence="12" type="primary">holA</name>
    <name evidence="12" type="ORF">SG34_021115</name>
</gene>
<reference evidence="12 13" key="1">
    <citation type="journal article" date="2015" name="Genome Announc.">
        <title>Draft Genome Sequences of Marine Isolates of Thalassomonas viridans and Thalassomonas actiniarum.</title>
        <authorList>
            <person name="Olonade I."/>
            <person name="van Zyl L.J."/>
            <person name="Trindade M."/>
        </authorList>
    </citation>
    <scope>NUCLEOTIDE SEQUENCE [LARGE SCALE GENOMIC DNA]</scope>
    <source>
        <strain evidence="12 13">XOM25</strain>
    </source>
</reference>
<evidence type="ECO:0000256" key="9">
    <source>
        <dbReference type="NCBIfam" id="TIGR01128"/>
    </source>
</evidence>
<dbReference type="SUPFAM" id="SSF48019">
    <property type="entry name" value="post-AAA+ oligomerization domain-like"/>
    <property type="match status" value="1"/>
</dbReference>
<evidence type="ECO:0000259" key="11">
    <source>
        <dbReference type="Pfam" id="PF14840"/>
    </source>
</evidence>
<dbReference type="Gene3D" id="1.20.272.10">
    <property type="match status" value="1"/>
</dbReference>
<organism evidence="12 13">
    <name type="scientific">Thalassomonas viridans</name>
    <dbReference type="NCBI Taxonomy" id="137584"/>
    <lineage>
        <taxon>Bacteria</taxon>
        <taxon>Pseudomonadati</taxon>
        <taxon>Pseudomonadota</taxon>
        <taxon>Gammaproteobacteria</taxon>
        <taxon>Alteromonadales</taxon>
        <taxon>Colwelliaceae</taxon>
        <taxon>Thalassomonas</taxon>
    </lineage>
</organism>
<dbReference type="InterPro" id="IPR010372">
    <property type="entry name" value="DNA_pol3_delta_N"/>
</dbReference>
<sequence length="347" mass="39452">MRIYHNKLQAQLNQALKPVWLVFGDEPWQKNDSLARIKAAAEQQGYLETLRFSVDDKFDWQSLQQEYQALSLFSSLRVFEIELVTTKIGDSGSKAVSALLEQLNNDVILLFHGPKLEAATSNKKWFKSLEQQGIYLPLYEPDAKGLSIWIQQQARTLNLNLSHEVQTLLIELFEGNLPALSQELEKLVILFGGQNITLEAAEPLLVKQAKFNPFQIIDALLTGQCDKCIAMLDQQQQQGVAAGQIIWFFHKEISQLLAMTEALQQGETINALFKQYRIWDKRKPLYQQALKNIPPANLKLASARVAQLDLLSKTSSDFNPFVLLADICVTLYHGQIMKNFSLDYENL</sequence>
<evidence type="ECO:0000259" key="10">
    <source>
        <dbReference type="Pfam" id="PF06144"/>
    </source>
</evidence>
<dbReference type="Gene3D" id="3.40.50.300">
    <property type="entry name" value="P-loop containing nucleotide triphosphate hydrolases"/>
    <property type="match status" value="1"/>
</dbReference>
<dbReference type="EC" id="2.7.7.7" evidence="1 9"/>
<dbReference type="GO" id="GO:0006261">
    <property type="term" value="P:DNA-templated DNA replication"/>
    <property type="evidence" value="ECO:0007669"/>
    <property type="project" value="TreeGrafter"/>
</dbReference>
<keyword evidence="3 12" id="KW-0808">Transferase</keyword>
<evidence type="ECO:0000256" key="4">
    <source>
        <dbReference type="ARBA" id="ARBA00022695"/>
    </source>
</evidence>
<dbReference type="Gene3D" id="1.10.8.60">
    <property type="match status" value="1"/>
</dbReference>
<dbReference type="KEGG" id="tvd:SG34_021115"/>
<feature type="domain" description="DNA polymerase III subunit delta C-terminal" evidence="11">
    <location>
        <begin position="213"/>
        <end position="314"/>
    </location>
</feature>
<evidence type="ECO:0000256" key="6">
    <source>
        <dbReference type="ARBA" id="ARBA00022932"/>
    </source>
</evidence>
<comment type="catalytic activity">
    <reaction evidence="8">
        <text>DNA(n) + a 2'-deoxyribonucleoside 5'-triphosphate = DNA(n+1) + diphosphate</text>
        <dbReference type="Rhea" id="RHEA:22508"/>
        <dbReference type="Rhea" id="RHEA-COMP:17339"/>
        <dbReference type="Rhea" id="RHEA-COMP:17340"/>
        <dbReference type="ChEBI" id="CHEBI:33019"/>
        <dbReference type="ChEBI" id="CHEBI:61560"/>
        <dbReference type="ChEBI" id="CHEBI:173112"/>
        <dbReference type="EC" id="2.7.7.7"/>
    </reaction>
</comment>
<keyword evidence="6" id="KW-0239">DNA-directed DNA polymerase</keyword>
<dbReference type="PANTHER" id="PTHR34388:SF1">
    <property type="entry name" value="DNA POLYMERASE III SUBUNIT DELTA"/>
    <property type="match status" value="1"/>
</dbReference>